<accession>A0AA86ME45</accession>
<dbReference type="Pfam" id="PF00072">
    <property type="entry name" value="Response_reg"/>
    <property type="match status" value="1"/>
</dbReference>
<dbReference type="PANTHER" id="PTHR48111">
    <property type="entry name" value="REGULATOR OF RPOS"/>
    <property type="match status" value="1"/>
</dbReference>
<dbReference type="GO" id="GO:0032993">
    <property type="term" value="C:protein-DNA complex"/>
    <property type="evidence" value="ECO:0007669"/>
    <property type="project" value="TreeGrafter"/>
</dbReference>
<feature type="DNA-binding region" description="OmpR/PhoB-type" evidence="5">
    <location>
        <begin position="124"/>
        <end position="218"/>
    </location>
</feature>
<dbReference type="PROSITE" id="PS50110">
    <property type="entry name" value="RESPONSE_REGULATORY"/>
    <property type="match status" value="1"/>
</dbReference>
<name>A0AA86ME45_9BURK</name>
<dbReference type="Proteomes" id="UP001329151">
    <property type="component" value="Chromosome"/>
</dbReference>
<keyword evidence="2 5" id="KW-0238">DNA-binding</keyword>
<keyword evidence="4" id="KW-0597">Phosphoprotein</keyword>
<proteinExistence type="predicted"/>
<evidence type="ECO:0000256" key="2">
    <source>
        <dbReference type="ARBA" id="ARBA00023125"/>
    </source>
</evidence>
<evidence type="ECO:0000256" key="1">
    <source>
        <dbReference type="ARBA" id="ARBA00023015"/>
    </source>
</evidence>
<evidence type="ECO:0000259" key="7">
    <source>
        <dbReference type="PROSITE" id="PS51755"/>
    </source>
</evidence>
<keyword evidence="3" id="KW-0804">Transcription</keyword>
<dbReference type="InterPro" id="IPR011006">
    <property type="entry name" value="CheY-like_superfamily"/>
</dbReference>
<evidence type="ECO:0000256" key="4">
    <source>
        <dbReference type="PROSITE-ProRule" id="PRU00169"/>
    </source>
</evidence>
<feature type="domain" description="Response regulatory" evidence="6">
    <location>
        <begin position="2"/>
        <end position="116"/>
    </location>
</feature>
<dbReference type="InterPro" id="IPR001867">
    <property type="entry name" value="OmpR/PhoB-type_DNA-bd"/>
</dbReference>
<dbReference type="PANTHER" id="PTHR48111:SF67">
    <property type="entry name" value="TRANSCRIPTIONAL REGULATORY PROTEIN TCTD"/>
    <property type="match status" value="1"/>
</dbReference>
<dbReference type="GO" id="GO:0006355">
    <property type="term" value="P:regulation of DNA-templated transcription"/>
    <property type="evidence" value="ECO:0007669"/>
    <property type="project" value="InterPro"/>
</dbReference>
<dbReference type="InterPro" id="IPR001789">
    <property type="entry name" value="Sig_transdc_resp-reg_receiver"/>
</dbReference>
<gene>
    <name evidence="8" type="ORF">RGQ30_21070</name>
</gene>
<dbReference type="Gene3D" id="3.40.50.2300">
    <property type="match status" value="1"/>
</dbReference>
<dbReference type="CDD" id="cd00383">
    <property type="entry name" value="trans_reg_C"/>
    <property type="match status" value="1"/>
</dbReference>
<dbReference type="PROSITE" id="PS51755">
    <property type="entry name" value="OMPR_PHOB"/>
    <property type="match status" value="1"/>
</dbReference>
<sequence length="222" mass="24652">MRLLLIEDDPLIGKATQRFLASEGYAVDWVVNGADALLSVRTHQYGTILLDLGLPDMDGQEVLAKIRRTGVSTPVLVLTAREAVSDRIYNLDSGADDFIIKPFDLPEVCARIRVAVRRAQGRAEERLQVGDVFLVPSRRIAVVNEKDIPLTSKEYMILYTLMSSSGQVFNRGQLEEALYGWGEEIDSNSIEVHIHNLRKKLGKKIIETVHGVGYRTGTGCSV</sequence>
<dbReference type="GO" id="GO:0000976">
    <property type="term" value="F:transcription cis-regulatory region binding"/>
    <property type="evidence" value="ECO:0007669"/>
    <property type="project" value="TreeGrafter"/>
</dbReference>
<dbReference type="SMART" id="SM00448">
    <property type="entry name" value="REC"/>
    <property type="match status" value="1"/>
</dbReference>
<evidence type="ECO:0000256" key="5">
    <source>
        <dbReference type="PROSITE-ProRule" id="PRU01091"/>
    </source>
</evidence>
<keyword evidence="1" id="KW-0805">Transcription regulation</keyword>
<dbReference type="AlphaFoldDB" id="A0AA86ME45"/>
<dbReference type="Pfam" id="PF00486">
    <property type="entry name" value="Trans_reg_C"/>
    <property type="match status" value="1"/>
</dbReference>
<dbReference type="GO" id="GO:0000156">
    <property type="term" value="F:phosphorelay response regulator activity"/>
    <property type="evidence" value="ECO:0007669"/>
    <property type="project" value="TreeGrafter"/>
</dbReference>
<dbReference type="KEGG" id="lto:RGQ30_21070"/>
<dbReference type="Gene3D" id="1.10.10.10">
    <property type="entry name" value="Winged helix-like DNA-binding domain superfamily/Winged helix DNA-binding domain"/>
    <property type="match status" value="1"/>
</dbReference>
<evidence type="ECO:0000313" key="8">
    <source>
        <dbReference type="EMBL" id="BET26606.1"/>
    </source>
</evidence>
<evidence type="ECO:0000256" key="3">
    <source>
        <dbReference type="ARBA" id="ARBA00023163"/>
    </source>
</evidence>
<feature type="domain" description="OmpR/PhoB-type" evidence="7">
    <location>
        <begin position="124"/>
        <end position="218"/>
    </location>
</feature>
<dbReference type="SUPFAM" id="SSF52172">
    <property type="entry name" value="CheY-like"/>
    <property type="match status" value="1"/>
</dbReference>
<dbReference type="GO" id="GO:0005829">
    <property type="term" value="C:cytosol"/>
    <property type="evidence" value="ECO:0007669"/>
    <property type="project" value="TreeGrafter"/>
</dbReference>
<dbReference type="SMART" id="SM00862">
    <property type="entry name" value="Trans_reg_C"/>
    <property type="match status" value="1"/>
</dbReference>
<evidence type="ECO:0000313" key="9">
    <source>
        <dbReference type="Proteomes" id="UP001329151"/>
    </source>
</evidence>
<protein>
    <submittedName>
        <fullName evidence="8">Response regulator</fullName>
    </submittedName>
</protein>
<dbReference type="Gene3D" id="6.10.250.690">
    <property type="match status" value="1"/>
</dbReference>
<dbReference type="InterPro" id="IPR039420">
    <property type="entry name" value="WalR-like"/>
</dbReference>
<dbReference type="EMBL" id="AP028947">
    <property type="protein sequence ID" value="BET26606.1"/>
    <property type="molecule type" value="Genomic_DNA"/>
</dbReference>
<feature type="modified residue" description="4-aspartylphosphate" evidence="4">
    <location>
        <position position="51"/>
    </location>
</feature>
<organism evidence="8 9">
    <name type="scientific">Limnobacter thiooxidans</name>
    <dbReference type="NCBI Taxonomy" id="131080"/>
    <lineage>
        <taxon>Bacteria</taxon>
        <taxon>Pseudomonadati</taxon>
        <taxon>Pseudomonadota</taxon>
        <taxon>Betaproteobacteria</taxon>
        <taxon>Burkholderiales</taxon>
        <taxon>Burkholderiaceae</taxon>
        <taxon>Limnobacter</taxon>
    </lineage>
</organism>
<dbReference type="CDD" id="cd17624">
    <property type="entry name" value="REC_OmpR_PmrA-like"/>
    <property type="match status" value="1"/>
</dbReference>
<evidence type="ECO:0000259" key="6">
    <source>
        <dbReference type="PROSITE" id="PS50110"/>
    </source>
</evidence>
<keyword evidence="9" id="KW-1185">Reference proteome</keyword>
<dbReference type="InterPro" id="IPR036388">
    <property type="entry name" value="WH-like_DNA-bd_sf"/>
</dbReference>
<dbReference type="RefSeq" id="WP_130555934.1">
    <property type="nucleotide sequence ID" value="NZ_AP028947.1"/>
</dbReference>
<reference evidence="8 9" key="1">
    <citation type="submission" date="2023-10" db="EMBL/GenBank/DDBJ databases">
        <title>Complete Genome Sequence of Limnobacter thiooxidans CS-K2T, Isolated from freshwater lake sediments in Bavaria, Germany.</title>
        <authorList>
            <person name="Naruki M."/>
            <person name="Watanabe A."/>
            <person name="Warashina T."/>
            <person name="Morita T."/>
            <person name="Arakawa K."/>
        </authorList>
    </citation>
    <scope>NUCLEOTIDE SEQUENCE [LARGE SCALE GENOMIC DNA]</scope>
    <source>
        <strain evidence="8 9">CS-K2</strain>
    </source>
</reference>